<protein>
    <submittedName>
        <fullName evidence="2">Cyanovirin-N</fullName>
    </submittedName>
</protein>
<evidence type="ECO:0000313" key="2">
    <source>
        <dbReference type="EMBL" id="KAF2674142.1"/>
    </source>
</evidence>
<dbReference type="PANTHER" id="PTHR42076">
    <property type="entry name" value="CYANOVIRIN-N HOMOLOG"/>
    <property type="match status" value="1"/>
</dbReference>
<feature type="domain" description="Cyanovirin-N" evidence="1">
    <location>
        <begin position="2"/>
        <end position="105"/>
    </location>
</feature>
<dbReference type="AlphaFoldDB" id="A0A6A6UPG7"/>
<dbReference type="InterPro" id="IPR036673">
    <property type="entry name" value="Cyanovirin-N_sf"/>
</dbReference>
<dbReference type="EMBL" id="MU004230">
    <property type="protein sequence ID" value="KAF2674142.1"/>
    <property type="molecule type" value="Genomic_DNA"/>
</dbReference>
<organism evidence="2 3">
    <name type="scientific">Microthyrium microscopicum</name>
    <dbReference type="NCBI Taxonomy" id="703497"/>
    <lineage>
        <taxon>Eukaryota</taxon>
        <taxon>Fungi</taxon>
        <taxon>Dikarya</taxon>
        <taxon>Ascomycota</taxon>
        <taxon>Pezizomycotina</taxon>
        <taxon>Dothideomycetes</taxon>
        <taxon>Dothideomycetes incertae sedis</taxon>
        <taxon>Microthyriales</taxon>
        <taxon>Microthyriaceae</taxon>
        <taxon>Microthyrium</taxon>
    </lineage>
</organism>
<name>A0A6A6UPG7_9PEZI</name>
<dbReference type="PANTHER" id="PTHR42076:SF1">
    <property type="entry name" value="CYANOVIRIN-N DOMAIN-CONTAINING PROTEIN"/>
    <property type="match status" value="1"/>
</dbReference>
<dbReference type="Proteomes" id="UP000799302">
    <property type="component" value="Unassembled WGS sequence"/>
</dbReference>
<evidence type="ECO:0000259" key="1">
    <source>
        <dbReference type="SMART" id="SM01111"/>
    </source>
</evidence>
<dbReference type="SMART" id="SM01111">
    <property type="entry name" value="CVNH"/>
    <property type="match status" value="1"/>
</dbReference>
<proteinExistence type="predicted"/>
<reference evidence="2" key="1">
    <citation type="journal article" date="2020" name="Stud. Mycol.">
        <title>101 Dothideomycetes genomes: a test case for predicting lifestyles and emergence of pathogens.</title>
        <authorList>
            <person name="Haridas S."/>
            <person name="Albert R."/>
            <person name="Binder M."/>
            <person name="Bloem J."/>
            <person name="Labutti K."/>
            <person name="Salamov A."/>
            <person name="Andreopoulos B."/>
            <person name="Baker S."/>
            <person name="Barry K."/>
            <person name="Bills G."/>
            <person name="Bluhm B."/>
            <person name="Cannon C."/>
            <person name="Castanera R."/>
            <person name="Culley D."/>
            <person name="Daum C."/>
            <person name="Ezra D."/>
            <person name="Gonzalez J."/>
            <person name="Henrissat B."/>
            <person name="Kuo A."/>
            <person name="Liang C."/>
            <person name="Lipzen A."/>
            <person name="Lutzoni F."/>
            <person name="Magnuson J."/>
            <person name="Mondo S."/>
            <person name="Nolan M."/>
            <person name="Ohm R."/>
            <person name="Pangilinan J."/>
            <person name="Park H.-J."/>
            <person name="Ramirez L."/>
            <person name="Alfaro M."/>
            <person name="Sun H."/>
            <person name="Tritt A."/>
            <person name="Yoshinaga Y."/>
            <person name="Zwiers L.-H."/>
            <person name="Turgeon B."/>
            <person name="Goodwin S."/>
            <person name="Spatafora J."/>
            <person name="Crous P."/>
            <person name="Grigoriev I."/>
        </authorList>
    </citation>
    <scope>NUCLEOTIDE SEQUENCE</scope>
    <source>
        <strain evidence="2">CBS 115976</strain>
    </source>
</reference>
<dbReference type="InterPro" id="IPR011058">
    <property type="entry name" value="Cyanovirin-N"/>
</dbReference>
<keyword evidence="3" id="KW-1185">Reference proteome</keyword>
<evidence type="ECO:0000313" key="3">
    <source>
        <dbReference type="Proteomes" id="UP000799302"/>
    </source>
</evidence>
<sequence length="106" mass="11561">MSFAQSAQNLRVDDGHILRGQLQNVNGDWVDAELDLNSCIGNDWGNFQWGGENFSGSSQDINFTVEGDASVPVLRAVIDDGNGGHNQRDLNLGERIQNSDGQLVFI</sequence>
<gene>
    <name evidence="2" type="ORF">BT63DRAFT_408354</name>
</gene>
<dbReference type="SUPFAM" id="SSF51322">
    <property type="entry name" value="Cyanovirin-N"/>
    <property type="match status" value="1"/>
</dbReference>
<dbReference type="Pfam" id="PF08881">
    <property type="entry name" value="CVNH"/>
    <property type="match status" value="1"/>
</dbReference>
<dbReference type="OrthoDB" id="2441380at2759"/>
<dbReference type="Gene3D" id="2.30.60.10">
    <property type="entry name" value="Cyanovirin-N"/>
    <property type="match status" value="1"/>
</dbReference>
<accession>A0A6A6UPG7</accession>